<gene>
    <name evidence="1" type="ORF">ACFO4O_11870</name>
</gene>
<protein>
    <submittedName>
        <fullName evidence="1">Uncharacterized protein</fullName>
    </submittedName>
</protein>
<comment type="caution">
    <text evidence="1">The sequence shown here is derived from an EMBL/GenBank/DDBJ whole genome shotgun (WGS) entry which is preliminary data.</text>
</comment>
<reference evidence="2" key="1">
    <citation type="journal article" date="2019" name="Int. J. Syst. Evol. Microbiol.">
        <title>The Global Catalogue of Microorganisms (GCM) 10K type strain sequencing project: providing services to taxonomists for standard genome sequencing and annotation.</title>
        <authorList>
            <consortium name="The Broad Institute Genomics Platform"/>
            <consortium name="The Broad Institute Genome Sequencing Center for Infectious Disease"/>
            <person name="Wu L."/>
            <person name="Ma J."/>
        </authorList>
    </citation>
    <scope>NUCLEOTIDE SEQUENCE [LARGE SCALE GENOMIC DNA]</scope>
    <source>
        <strain evidence="2">KACC 12507</strain>
    </source>
</reference>
<keyword evidence="2" id="KW-1185">Reference proteome</keyword>
<accession>A0ABV9LX45</accession>
<dbReference type="EMBL" id="JBHSGU010000005">
    <property type="protein sequence ID" value="MFC4700860.1"/>
    <property type="molecule type" value="Genomic_DNA"/>
</dbReference>
<evidence type="ECO:0000313" key="2">
    <source>
        <dbReference type="Proteomes" id="UP001595897"/>
    </source>
</evidence>
<name>A0ABV9LX45_9ALTE</name>
<evidence type="ECO:0000313" key="1">
    <source>
        <dbReference type="EMBL" id="MFC4700860.1"/>
    </source>
</evidence>
<dbReference type="RefSeq" id="WP_382408784.1">
    <property type="nucleotide sequence ID" value="NZ_JBHSGU010000005.1"/>
</dbReference>
<organism evidence="1 2">
    <name type="scientific">Glaciecola siphonariae</name>
    <dbReference type="NCBI Taxonomy" id="521012"/>
    <lineage>
        <taxon>Bacteria</taxon>
        <taxon>Pseudomonadati</taxon>
        <taxon>Pseudomonadota</taxon>
        <taxon>Gammaproteobacteria</taxon>
        <taxon>Alteromonadales</taxon>
        <taxon>Alteromonadaceae</taxon>
        <taxon>Glaciecola</taxon>
    </lineage>
</organism>
<proteinExistence type="predicted"/>
<sequence length="131" mass="15541">MLDEHWRSVRSDYTEGNICKQASWVLVSEFVDQKAEQLAFYLESYWQDKVAFKEMDCFIWDVLEEWAAIKNADTQMYTHKERVFWHVIYQVQFVGGHSLRHDASVRDEVQLYTLYLKGGKPCPLDVIGMRP</sequence>
<dbReference type="Proteomes" id="UP001595897">
    <property type="component" value="Unassembled WGS sequence"/>
</dbReference>